<organism evidence="3 4">
    <name type="scientific">[Candida] arabinofermentans NRRL YB-2248</name>
    <dbReference type="NCBI Taxonomy" id="983967"/>
    <lineage>
        <taxon>Eukaryota</taxon>
        <taxon>Fungi</taxon>
        <taxon>Dikarya</taxon>
        <taxon>Ascomycota</taxon>
        <taxon>Saccharomycotina</taxon>
        <taxon>Pichiomycetes</taxon>
        <taxon>Pichiales</taxon>
        <taxon>Pichiaceae</taxon>
        <taxon>Ogataea</taxon>
        <taxon>Ogataea/Candida clade</taxon>
    </lineage>
</organism>
<name>A0A1E4T3A9_9ASCO</name>
<evidence type="ECO:0000256" key="1">
    <source>
        <dbReference type="SAM" id="MobiDB-lite"/>
    </source>
</evidence>
<keyword evidence="2" id="KW-0472">Membrane</keyword>
<feature type="region of interest" description="Disordered" evidence="1">
    <location>
        <begin position="126"/>
        <end position="151"/>
    </location>
</feature>
<keyword evidence="2" id="KW-1133">Transmembrane helix</keyword>
<accession>A0A1E4T3A9</accession>
<keyword evidence="2" id="KW-0812">Transmembrane</keyword>
<gene>
    <name evidence="3" type="ORF">CANARDRAFT_175089</name>
</gene>
<evidence type="ECO:0000256" key="2">
    <source>
        <dbReference type="SAM" id="Phobius"/>
    </source>
</evidence>
<feature type="transmembrane region" description="Helical" evidence="2">
    <location>
        <begin position="65"/>
        <end position="86"/>
    </location>
</feature>
<keyword evidence="4" id="KW-1185">Reference proteome</keyword>
<evidence type="ECO:0000313" key="4">
    <source>
        <dbReference type="Proteomes" id="UP000094801"/>
    </source>
</evidence>
<protein>
    <submittedName>
        <fullName evidence="3">Uncharacterized protein</fullName>
    </submittedName>
</protein>
<dbReference type="OrthoDB" id="3984059at2759"/>
<dbReference type="AlphaFoldDB" id="A0A1E4T3A9"/>
<dbReference type="EMBL" id="KV453850">
    <property type="protein sequence ID" value="ODV86148.1"/>
    <property type="molecule type" value="Genomic_DNA"/>
</dbReference>
<sequence length="222" mass="24710">MAIPLAHYDTVLLREHLYQDLKYRYLVIPPEAEKPGFKPIHEIGLGLYNYYLIEEGVNQSNGFNIFGYLIKFILGILSLIVISYIYKSIRGKKRDEVRVSGLSIVNDVTYTDYSNLEKGQYSITHSRSSSSSTATSAFSTPPSLINSPSTPSSIISSASTSTKSISTPFSSSLLSSQPILFDSSFGSNKENFNHGLNIIDENNNKFDNHNLMNDLIHGLKIN</sequence>
<evidence type="ECO:0000313" key="3">
    <source>
        <dbReference type="EMBL" id="ODV86148.1"/>
    </source>
</evidence>
<dbReference type="Proteomes" id="UP000094801">
    <property type="component" value="Unassembled WGS sequence"/>
</dbReference>
<proteinExistence type="predicted"/>
<reference evidence="4" key="1">
    <citation type="submission" date="2016-04" db="EMBL/GenBank/DDBJ databases">
        <title>Comparative genomics of biotechnologically important yeasts.</title>
        <authorList>
            <consortium name="DOE Joint Genome Institute"/>
            <person name="Riley R."/>
            <person name="Haridas S."/>
            <person name="Wolfe K.H."/>
            <person name="Lopes M.R."/>
            <person name="Hittinger C.T."/>
            <person name="Goker M."/>
            <person name="Salamov A."/>
            <person name="Wisecaver J."/>
            <person name="Long T.M."/>
            <person name="Aerts A.L."/>
            <person name="Barry K."/>
            <person name="Choi C."/>
            <person name="Clum A."/>
            <person name="Coughlan A.Y."/>
            <person name="Deshpande S."/>
            <person name="Douglass A.P."/>
            <person name="Hanson S.J."/>
            <person name="Klenk H.-P."/>
            <person name="Labutti K."/>
            <person name="Lapidus A."/>
            <person name="Lindquist E."/>
            <person name="Lipzen A."/>
            <person name="Meier-Kolthoff J.P."/>
            <person name="Ohm R.A."/>
            <person name="Otillar R.P."/>
            <person name="Pangilinan J."/>
            <person name="Peng Y."/>
            <person name="Rokas A."/>
            <person name="Rosa C.A."/>
            <person name="Scheuner C."/>
            <person name="Sibirny A.A."/>
            <person name="Slot J.C."/>
            <person name="Stielow J.B."/>
            <person name="Sun H."/>
            <person name="Kurtzman C.P."/>
            <person name="Blackwell M."/>
            <person name="Grigoriev I.V."/>
            <person name="Jeffries T.W."/>
        </authorList>
    </citation>
    <scope>NUCLEOTIDE SEQUENCE [LARGE SCALE GENOMIC DNA]</scope>
    <source>
        <strain evidence="4">NRRL YB-2248</strain>
    </source>
</reference>